<accession>A0ABU1U753</accession>
<organism evidence="2 3">
    <name type="scientific">Arthrobacter ginsengisoli</name>
    <dbReference type="NCBI Taxonomy" id="1356565"/>
    <lineage>
        <taxon>Bacteria</taxon>
        <taxon>Bacillati</taxon>
        <taxon>Actinomycetota</taxon>
        <taxon>Actinomycetes</taxon>
        <taxon>Micrococcales</taxon>
        <taxon>Micrococcaceae</taxon>
        <taxon>Arthrobacter</taxon>
    </lineage>
</organism>
<reference evidence="2 3" key="1">
    <citation type="submission" date="2023-07" db="EMBL/GenBank/DDBJ databases">
        <title>Sorghum-associated microbial communities from plants grown in Nebraska, USA.</title>
        <authorList>
            <person name="Schachtman D."/>
        </authorList>
    </citation>
    <scope>NUCLEOTIDE SEQUENCE [LARGE SCALE GENOMIC DNA]</scope>
    <source>
        <strain evidence="2 3">BE167</strain>
    </source>
</reference>
<comment type="caution">
    <text evidence="2">The sequence shown here is derived from an EMBL/GenBank/DDBJ whole genome shotgun (WGS) entry which is preliminary data.</text>
</comment>
<protein>
    <submittedName>
        <fullName evidence="2">Aminopeptidase N</fullName>
    </submittedName>
</protein>
<dbReference type="Pfam" id="PF01433">
    <property type="entry name" value="Peptidase_M1"/>
    <property type="match status" value="1"/>
</dbReference>
<dbReference type="EMBL" id="JAVDVQ010000001">
    <property type="protein sequence ID" value="MDR7081012.1"/>
    <property type="molecule type" value="Genomic_DNA"/>
</dbReference>
<keyword evidence="2" id="KW-0645">Protease</keyword>
<sequence length="105" mass="11779">MQQQFEDALTYLDANDRWALDISDPGRDNLFAGQVYLRGAAALHALRLEIGDKSLFAGSQLWLTTYNESTATTEDFEAVMEQASGQQLDTFFDEWLRGDVRPGVS</sequence>
<evidence type="ECO:0000313" key="3">
    <source>
        <dbReference type="Proteomes" id="UP001252243"/>
    </source>
</evidence>
<evidence type="ECO:0000313" key="2">
    <source>
        <dbReference type="EMBL" id="MDR7081012.1"/>
    </source>
</evidence>
<keyword evidence="2" id="KW-0378">Hydrolase</keyword>
<dbReference type="SUPFAM" id="SSF55486">
    <property type="entry name" value="Metalloproteases ('zincins'), catalytic domain"/>
    <property type="match status" value="1"/>
</dbReference>
<dbReference type="Gene3D" id="1.10.390.10">
    <property type="entry name" value="Neutral Protease Domain 2"/>
    <property type="match status" value="1"/>
</dbReference>
<dbReference type="GO" id="GO:0004177">
    <property type="term" value="F:aminopeptidase activity"/>
    <property type="evidence" value="ECO:0007669"/>
    <property type="project" value="UniProtKB-KW"/>
</dbReference>
<feature type="domain" description="Peptidase M1 membrane alanine aminopeptidase" evidence="1">
    <location>
        <begin position="28"/>
        <end position="95"/>
    </location>
</feature>
<dbReference type="InterPro" id="IPR027268">
    <property type="entry name" value="Peptidase_M4/M1_CTD_sf"/>
</dbReference>
<name>A0ABU1U753_9MICC</name>
<proteinExistence type="predicted"/>
<dbReference type="Proteomes" id="UP001252243">
    <property type="component" value="Unassembled WGS sequence"/>
</dbReference>
<dbReference type="InterPro" id="IPR014782">
    <property type="entry name" value="Peptidase_M1_dom"/>
</dbReference>
<evidence type="ECO:0000259" key="1">
    <source>
        <dbReference type="Pfam" id="PF01433"/>
    </source>
</evidence>
<gene>
    <name evidence="2" type="ORF">J2X01_000281</name>
</gene>
<keyword evidence="3" id="KW-1185">Reference proteome</keyword>
<keyword evidence="2" id="KW-0031">Aminopeptidase</keyword>